<comment type="caution">
    <text evidence="3">The sequence shown here is derived from an EMBL/GenBank/DDBJ whole genome shotgun (WGS) entry which is preliminary data.</text>
</comment>
<dbReference type="EMBL" id="JAGTXO010000003">
    <property type="protein sequence ID" value="KAG8469346.1"/>
    <property type="molecule type" value="Genomic_DNA"/>
</dbReference>
<dbReference type="PANTHER" id="PTHR21228:SF40">
    <property type="entry name" value="LD45607P"/>
    <property type="match status" value="1"/>
</dbReference>
<dbReference type="InterPro" id="IPR050870">
    <property type="entry name" value="FAST_kinase"/>
</dbReference>
<dbReference type="InterPro" id="IPR058917">
    <property type="entry name" value="RESC6_dom"/>
</dbReference>
<reference evidence="3" key="1">
    <citation type="submission" date="2021-05" db="EMBL/GenBank/DDBJ databases">
        <title>The genome of the haptophyte Pavlova lutheri (Diacronema luteri, Pavlovales) - a model for lipid biosynthesis in eukaryotic algae.</title>
        <authorList>
            <person name="Hulatt C.J."/>
            <person name="Posewitz M.C."/>
        </authorList>
    </citation>
    <scope>NUCLEOTIDE SEQUENCE</scope>
    <source>
        <strain evidence="3">NIVA-4/92</strain>
    </source>
</reference>
<evidence type="ECO:0000313" key="4">
    <source>
        <dbReference type="Proteomes" id="UP000751190"/>
    </source>
</evidence>
<dbReference type="GO" id="GO:0005759">
    <property type="term" value="C:mitochondrial matrix"/>
    <property type="evidence" value="ECO:0007669"/>
    <property type="project" value="TreeGrafter"/>
</dbReference>
<evidence type="ECO:0000259" key="2">
    <source>
        <dbReference type="Pfam" id="PF26188"/>
    </source>
</evidence>
<evidence type="ECO:0008006" key="5">
    <source>
        <dbReference type="Google" id="ProtNLM"/>
    </source>
</evidence>
<name>A0A8J5XI09_DIALT</name>
<dbReference type="Pfam" id="PF08373">
    <property type="entry name" value="RAP"/>
    <property type="match status" value="1"/>
</dbReference>
<dbReference type="InterPro" id="IPR013584">
    <property type="entry name" value="RAP"/>
</dbReference>
<keyword evidence="4" id="KW-1185">Reference proteome</keyword>
<dbReference type="GO" id="GO:0044528">
    <property type="term" value="P:regulation of mitochondrial mRNA stability"/>
    <property type="evidence" value="ECO:0007669"/>
    <property type="project" value="TreeGrafter"/>
</dbReference>
<proteinExistence type="predicted"/>
<protein>
    <recommendedName>
        <fullName evidence="5">RAP domain-containing protein</fullName>
    </recommendedName>
</protein>
<dbReference type="Proteomes" id="UP000751190">
    <property type="component" value="Unassembled WGS sequence"/>
</dbReference>
<feature type="domain" description="RAP" evidence="1">
    <location>
        <begin position="547"/>
        <end position="590"/>
    </location>
</feature>
<dbReference type="GO" id="GO:0000963">
    <property type="term" value="P:mitochondrial RNA processing"/>
    <property type="evidence" value="ECO:0007669"/>
    <property type="project" value="TreeGrafter"/>
</dbReference>
<organism evidence="3 4">
    <name type="scientific">Diacronema lutheri</name>
    <name type="common">Unicellular marine alga</name>
    <name type="synonym">Monochrysis lutheri</name>
    <dbReference type="NCBI Taxonomy" id="2081491"/>
    <lineage>
        <taxon>Eukaryota</taxon>
        <taxon>Haptista</taxon>
        <taxon>Haptophyta</taxon>
        <taxon>Pavlovophyceae</taxon>
        <taxon>Pavlovales</taxon>
        <taxon>Pavlovaceae</taxon>
        <taxon>Diacronema</taxon>
    </lineage>
</organism>
<dbReference type="PANTHER" id="PTHR21228">
    <property type="entry name" value="FAST LEU-RICH DOMAIN-CONTAINING"/>
    <property type="match status" value="1"/>
</dbReference>
<accession>A0A8J5XI09</accession>
<gene>
    <name evidence="3" type="ORF">KFE25_007864</name>
</gene>
<evidence type="ECO:0000313" key="3">
    <source>
        <dbReference type="EMBL" id="KAG8469346.1"/>
    </source>
</evidence>
<feature type="domain" description="RNA-editing substrate-binding complex 6 protein" evidence="2">
    <location>
        <begin position="197"/>
        <end position="325"/>
    </location>
</feature>
<dbReference type="AlphaFoldDB" id="A0A8J5XI09"/>
<sequence>MRAPARAASMGVQLNARLMAAPEPEHVLELHGAHAGCFDAVNLSTAWGRISRVAATWPARRQAAFFDEHRDALERLHASMHARLRDFGARELANTAYACACLPSDPALALMRSVRERAPALSADFKPQELANIAWGFAKAGLRAPPLFEMVERESVRQLRNFKPIELASLAWAFARDGTGKLSSSDALFEGIAREAEARIDEFNVRSLFNLAWAFAATRRADERLFDAIALAALPVCDSLPPQQLAVLAWAMGRVRAQQPRLVRALAAAAAPHASRLQPKHIVMLLWSANRCGAADARVLRALSCEVARTAKTYSALELALVLWASAASHAADAAPLFALVARQLAPDVRACEGRALSLLAYASAVSGHAREAGPLLDAIEAELPARAHALRLPDLVRTGWALAVARRYPPALLDAIVSRVNALPSTALACESVQLRVQLHQINLSLALLVPAHLAGALALSPPHAALCADALRHETAPCAPSAPHLTVSAALAQLRVEHENEYVVPGLGCTVDIAVWPPTRRGAPRRADRGAASAAERAGASMMLVEVNGPHHYLPSGELRPTSALKHAQLRAAGWRVLVVCNDEWLALPAGGPRLGFLRDLLRAGGHAGPRAGAAAVVRRANDGAELAAAVAC</sequence>
<dbReference type="GO" id="GO:0003723">
    <property type="term" value="F:RNA binding"/>
    <property type="evidence" value="ECO:0007669"/>
    <property type="project" value="TreeGrafter"/>
</dbReference>
<dbReference type="OMA" id="WTNQAIN"/>
<dbReference type="Pfam" id="PF26188">
    <property type="entry name" value="RESC6"/>
    <property type="match status" value="1"/>
</dbReference>
<evidence type="ECO:0000259" key="1">
    <source>
        <dbReference type="Pfam" id="PF08373"/>
    </source>
</evidence>
<dbReference type="OrthoDB" id="537275at2759"/>
<dbReference type="GO" id="GO:0035770">
    <property type="term" value="C:ribonucleoprotein granule"/>
    <property type="evidence" value="ECO:0007669"/>
    <property type="project" value="TreeGrafter"/>
</dbReference>